<dbReference type="AlphaFoldDB" id="A0A8E2JNW8"/>
<evidence type="ECO:0000256" key="1">
    <source>
        <dbReference type="SAM" id="MobiDB-lite"/>
    </source>
</evidence>
<feature type="compositionally biased region" description="Polar residues" evidence="1">
    <location>
        <begin position="1"/>
        <end position="29"/>
    </location>
</feature>
<gene>
    <name evidence="2" type="ORF">AOQ84DRAFT_381400</name>
</gene>
<reference evidence="2 3" key="1">
    <citation type="journal article" date="2016" name="Nat. Commun.">
        <title>Ectomycorrhizal ecology is imprinted in the genome of the dominant symbiotic fungus Cenococcum geophilum.</title>
        <authorList>
            <consortium name="DOE Joint Genome Institute"/>
            <person name="Peter M."/>
            <person name="Kohler A."/>
            <person name="Ohm R.A."/>
            <person name="Kuo A."/>
            <person name="Krutzmann J."/>
            <person name="Morin E."/>
            <person name="Arend M."/>
            <person name="Barry K.W."/>
            <person name="Binder M."/>
            <person name="Choi C."/>
            <person name="Clum A."/>
            <person name="Copeland A."/>
            <person name="Grisel N."/>
            <person name="Haridas S."/>
            <person name="Kipfer T."/>
            <person name="LaButti K."/>
            <person name="Lindquist E."/>
            <person name="Lipzen A."/>
            <person name="Maire R."/>
            <person name="Meier B."/>
            <person name="Mihaltcheva S."/>
            <person name="Molinier V."/>
            <person name="Murat C."/>
            <person name="Poggeler S."/>
            <person name="Quandt C.A."/>
            <person name="Sperisen C."/>
            <person name="Tritt A."/>
            <person name="Tisserant E."/>
            <person name="Crous P.W."/>
            <person name="Henrissat B."/>
            <person name="Nehls U."/>
            <person name="Egli S."/>
            <person name="Spatafora J.W."/>
            <person name="Grigoriev I.V."/>
            <person name="Martin F.M."/>
        </authorList>
    </citation>
    <scope>NUCLEOTIDE SEQUENCE [LARGE SCALE GENOMIC DNA]</scope>
    <source>
        <strain evidence="2 3">CBS 207.34</strain>
    </source>
</reference>
<protein>
    <submittedName>
        <fullName evidence="2">Uncharacterized protein</fullName>
    </submittedName>
</protein>
<evidence type="ECO:0000313" key="3">
    <source>
        <dbReference type="Proteomes" id="UP000250140"/>
    </source>
</evidence>
<feature type="region of interest" description="Disordered" evidence="1">
    <location>
        <begin position="1"/>
        <end position="49"/>
    </location>
</feature>
<organism evidence="2 3">
    <name type="scientific">Glonium stellatum</name>
    <dbReference type="NCBI Taxonomy" id="574774"/>
    <lineage>
        <taxon>Eukaryota</taxon>
        <taxon>Fungi</taxon>
        <taxon>Dikarya</taxon>
        <taxon>Ascomycota</taxon>
        <taxon>Pezizomycotina</taxon>
        <taxon>Dothideomycetes</taxon>
        <taxon>Pleosporomycetidae</taxon>
        <taxon>Gloniales</taxon>
        <taxon>Gloniaceae</taxon>
        <taxon>Glonium</taxon>
    </lineage>
</organism>
<dbReference type="EMBL" id="KV750699">
    <property type="protein sequence ID" value="OCL03664.1"/>
    <property type="molecule type" value="Genomic_DNA"/>
</dbReference>
<dbReference type="Proteomes" id="UP000250140">
    <property type="component" value="Unassembled WGS sequence"/>
</dbReference>
<proteinExistence type="predicted"/>
<name>A0A8E2JNW8_9PEZI</name>
<sequence length="73" mass="8154">MSSDAKNNEPTMATTQQKRSSATQFSNLMAQKRDTDTAERRANFSEQKIGKPGFIGQIWNDFVRGEASGEVKK</sequence>
<dbReference type="OrthoDB" id="4158609at2759"/>
<accession>A0A8E2JNW8</accession>
<feature type="compositionally biased region" description="Basic and acidic residues" evidence="1">
    <location>
        <begin position="31"/>
        <end position="43"/>
    </location>
</feature>
<evidence type="ECO:0000313" key="2">
    <source>
        <dbReference type="EMBL" id="OCL03664.1"/>
    </source>
</evidence>
<keyword evidence="3" id="KW-1185">Reference proteome</keyword>